<comment type="similarity">
    <text evidence="1 11">Belongs to the thymidine kinase family.</text>
</comment>
<reference evidence="12" key="2">
    <citation type="submission" date="2021-04" db="EMBL/GenBank/DDBJ databases">
        <authorList>
            <person name="Gilroy R."/>
        </authorList>
    </citation>
    <scope>NUCLEOTIDE SEQUENCE</scope>
    <source>
        <strain evidence="12">ChiHjej9B8-13557</strain>
    </source>
</reference>
<dbReference type="SUPFAM" id="SSF57716">
    <property type="entry name" value="Glucocorticoid receptor-like (DNA-binding domain)"/>
    <property type="match status" value="1"/>
</dbReference>
<gene>
    <name evidence="12" type="ORF">H9771_01670</name>
</gene>
<dbReference type="PIRSF" id="PIRSF035805">
    <property type="entry name" value="TK_cell"/>
    <property type="match status" value="1"/>
</dbReference>
<dbReference type="GO" id="GO:0004797">
    <property type="term" value="F:thymidine kinase activity"/>
    <property type="evidence" value="ECO:0007669"/>
    <property type="project" value="UniProtKB-EC"/>
</dbReference>
<evidence type="ECO:0000256" key="5">
    <source>
        <dbReference type="ARBA" id="ARBA00022741"/>
    </source>
</evidence>
<keyword evidence="7 10" id="KW-0067">ATP-binding</keyword>
<keyword evidence="6 10" id="KW-0418">Kinase</keyword>
<evidence type="ECO:0000256" key="1">
    <source>
        <dbReference type="ARBA" id="ARBA00007587"/>
    </source>
</evidence>
<evidence type="ECO:0000256" key="11">
    <source>
        <dbReference type="RuleBase" id="RU004165"/>
    </source>
</evidence>
<keyword evidence="3 10" id="KW-0237">DNA synthesis</keyword>
<evidence type="ECO:0000256" key="8">
    <source>
        <dbReference type="PIRSR" id="PIRSR035805-1"/>
    </source>
</evidence>
<evidence type="ECO:0000256" key="9">
    <source>
        <dbReference type="PIRSR" id="PIRSR035805-2"/>
    </source>
</evidence>
<sequence>MAKLYFRYGAMNSGKSTALMQVAHNYEEQGMRVLILKPQIDSKGGGELVSRLGVRRKADLLITPADDVFAAIRADRDAHDAPLACVLCDESQFFTAQQAEQLFMVTVELGIPVICYGLRTDFSLRGFAGSTRLMELAHTIEEMKTICACGRKAICNARKVRGRFVFEGEQVAIDMENDVQYVSMCPQCYFRERRAFYAARGGQKAP</sequence>
<dbReference type="PANTHER" id="PTHR11441">
    <property type="entry name" value="THYMIDINE KINASE"/>
    <property type="match status" value="1"/>
</dbReference>
<dbReference type="SUPFAM" id="SSF52540">
    <property type="entry name" value="P-loop containing nucleoside triphosphate hydrolases"/>
    <property type="match status" value="1"/>
</dbReference>
<dbReference type="GO" id="GO:0005829">
    <property type="term" value="C:cytosol"/>
    <property type="evidence" value="ECO:0007669"/>
    <property type="project" value="TreeGrafter"/>
</dbReference>
<keyword evidence="4 10" id="KW-0808">Transferase</keyword>
<name>A0A9D2S638_9FIRM</name>
<evidence type="ECO:0000313" key="12">
    <source>
        <dbReference type="EMBL" id="HJB58363.1"/>
    </source>
</evidence>
<dbReference type="GO" id="GO:0071897">
    <property type="term" value="P:DNA biosynthetic process"/>
    <property type="evidence" value="ECO:0007669"/>
    <property type="project" value="UniProtKB-KW"/>
</dbReference>
<evidence type="ECO:0000256" key="10">
    <source>
        <dbReference type="RuleBase" id="RU000544"/>
    </source>
</evidence>
<comment type="caution">
    <text evidence="12">The sequence shown here is derived from an EMBL/GenBank/DDBJ whole genome shotgun (WGS) entry which is preliminary data.</text>
</comment>
<dbReference type="AlphaFoldDB" id="A0A9D2S638"/>
<accession>A0A9D2S638</accession>
<evidence type="ECO:0000256" key="6">
    <source>
        <dbReference type="ARBA" id="ARBA00022777"/>
    </source>
</evidence>
<dbReference type="InterPro" id="IPR001267">
    <property type="entry name" value="Thymidine_kinase"/>
</dbReference>
<evidence type="ECO:0000256" key="4">
    <source>
        <dbReference type="ARBA" id="ARBA00022679"/>
    </source>
</evidence>
<dbReference type="PANTHER" id="PTHR11441:SF0">
    <property type="entry name" value="THYMIDINE KINASE, CYTOSOLIC"/>
    <property type="match status" value="1"/>
</dbReference>
<dbReference type="GO" id="GO:0046104">
    <property type="term" value="P:thymidine metabolic process"/>
    <property type="evidence" value="ECO:0007669"/>
    <property type="project" value="TreeGrafter"/>
</dbReference>
<feature type="active site" description="Proton acceptor" evidence="8">
    <location>
        <position position="90"/>
    </location>
</feature>
<dbReference type="Gene3D" id="3.40.50.300">
    <property type="entry name" value="P-loop containing nucleotide triphosphate hydrolases"/>
    <property type="match status" value="1"/>
</dbReference>
<comment type="catalytic activity">
    <reaction evidence="10">
        <text>thymidine + ATP = dTMP + ADP + H(+)</text>
        <dbReference type="Rhea" id="RHEA:19129"/>
        <dbReference type="ChEBI" id="CHEBI:15378"/>
        <dbReference type="ChEBI" id="CHEBI:17748"/>
        <dbReference type="ChEBI" id="CHEBI:30616"/>
        <dbReference type="ChEBI" id="CHEBI:63528"/>
        <dbReference type="ChEBI" id="CHEBI:456216"/>
        <dbReference type="EC" id="2.7.1.21"/>
    </reaction>
</comment>
<keyword evidence="5 10" id="KW-0547">Nucleotide-binding</keyword>
<protein>
    <recommendedName>
        <fullName evidence="2 10">Thymidine kinase</fullName>
        <ecNumber evidence="2 10">2.7.1.21</ecNumber>
    </recommendedName>
</protein>
<dbReference type="EMBL" id="DWXX01000032">
    <property type="protein sequence ID" value="HJB58363.1"/>
    <property type="molecule type" value="Genomic_DNA"/>
</dbReference>
<proteinExistence type="inferred from homology"/>
<reference evidence="12" key="1">
    <citation type="journal article" date="2021" name="PeerJ">
        <title>Extensive microbial diversity within the chicken gut microbiome revealed by metagenomics and culture.</title>
        <authorList>
            <person name="Gilroy R."/>
            <person name="Ravi A."/>
            <person name="Getino M."/>
            <person name="Pursley I."/>
            <person name="Horton D.L."/>
            <person name="Alikhan N.F."/>
            <person name="Baker D."/>
            <person name="Gharbi K."/>
            <person name="Hall N."/>
            <person name="Watson M."/>
            <person name="Adriaenssens E.M."/>
            <person name="Foster-Nyarko E."/>
            <person name="Jarju S."/>
            <person name="Secka A."/>
            <person name="Antonio M."/>
            <person name="Oren A."/>
            <person name="Chaudhuri R.R."/>
            <person name="La Ragione R."/>
            <person name="Hildebrand F."/>
            <person name="Pallen M.J."/>
        </authorList>
    </citation>
    <scope>NUCLEOTIDE SEQUENCE</scope>
    <source>
        <strain evidence="12">ChiHjej9B8-13557</strain>
    </source>
</reference>
<dbReference type="GO" id="GO:0005524">
    <property type="term" value="F:ATP binding"/>
    <property type="evidence" value="ECO:0007669"/>
    <property type="project" value="UniProtKB-KW"/>
</dbReference>
<dbReference type="EC" id="2.7.1.21" evidence="2 10"/>
<evidence type="ECO:0000256" key="7">
    <source>
        <dbReference type="ARBA" id="ARBA00022840"/>
    </source>
</evidence>
<dbReference type="Proteomes" id="UP000824211">
    <property type="component" value="Unassembled WGS sequence"/>
</dbReference>
<dbReference type="Pfam" id="PF00265">
    <property type="entry name" value="TK"/>
    <property type="match status" value="1"/>
</dbReference>
<evidence type="ECO:0000256" key="3">
    <source>
        <dbReference type="ARBA" id="ARBA00022634"/>
    </source>
</evidence>
<dbReference type="NCBIfam" id="NF003300">
    <property type="entry name" value="PRK04296.1-5"/>
    <property type="match status" value="1"/>
</dbReference>
<dbReference type="InterPro" id="IPR027417">
    <property type="entry name" value="P-loop_NTPase"/>
</dbReference>
<evidence type="ECO:0000256" key="2">
    <source>
        <dbReference type="ARBA" id="ARBA00012118"/>
    </source>
</evidence>
<feature type="binding site" evidence="9">
    <location>
        <position position="181"/>
    </location>
    <ligand>
        <name>substrate</name>
    </ligand>
</feature>
<evidence type="ECO:0000313" key="13">
    <source>
        <dbReference type="Proteomes" id="UP000824211"/>
    </source>
</evidence>
<organism evidence="12 13">
    <name type="scientific">Candidatus Faecalibacterium faecipullorum</name>
    <dbReference type="NCBI Taxonomy" id="2838578"/>
    <lineage>
        <taxon>Bacteria</taxon>
        <taxon>Bacillati</taxon>
        <taxon>Bacillota</taxon>
        <taxon>Clostridia</taxon>
        <taxon>Eubacteriales</taxon>
        <taxon>Oscillospiraceae</taxon>
        <taxon>Faecalibacterium</taxon>
    </lineage>
</organism>